<dbReference type="Gene3D" id="3.30.700.10">
    <property type="entry name" value="Glycoprotein, Type 4 Pilin"/>
    <property type="match status" value="1"/>
</dbReference>
<gene>
    <name evidence="3" type="ORF">FNU76_03075</name>
</gene>
<dbReference type="GO" id="GO:0015627">
    <property type="term" value="C:type II protein secretion system complex"/>
    <property type="evidence" value="ECO:0007669"/>
    <property type="project" value="InterPro"/>
</dbReference>
<organism evidence="3 4">
    <name type="scientific">Chitinimonas arctica</name>
    <dbReference type="NCBI Taxonomy" id="2594795"/>
    <lineage>
        <taxon>Bacteria</taxon>
        <taxon>Pseudomonadati</taxon>
        <taxon>Pseudomonadota</taxon>
        <taxon>Betaproteobacteria</taxon>
        <taxon>Neisseriales</taxon>
        <taxon>Chitinibacteraceae</taxon>
        <taxon>Chitinimonas</taxon>
    </lineage>
</organism>
<reference evidence="4" key="1">
    <citation type="submission" date="2019-07" db="EMBL/GenBank/DDBJ databases">
        <title>Chitinimonas sp. nov., isolated from Ny-Alesund, arctica soil.</title>
        <authorList>
            <person name="Xu Q."/>
            <person name="Peng F."/>
        </authorList>
    </citation>
    <scope>NUCLEOTIDE SEQUENCE [LARGE SCALE GENOMIC DNA]</scope>
    <source>
        <strain evidence="4">R3-44</strain>
    </source>
</reference>
<feature type="region of interest" description="Disordered" evidence="2">
    <location>
        <begin position="131"/>
        <end position="150"/>
    </location>
</feature>
<dbReference type="Proteomes" id="UP000317550">
    <property type="component" value="Chromosome"/>
</dbReference>
<dbReference type="InterPro" id="IPR000983">
    <property type="entry name" value="Bac_GSPG_pilin"/>
</dbReference>
<dbReference type="PRINTS" id="PR00813">
    <property type="entry name" value="BCTERIALGSPG"/>
</dbReference>
<dbReference type="InterPro" id="IPR012902">
    <property type="entry name" value="N_methyl_site"/>
</dbReference>
<dbReference type="RefSeq" id="WP_143856344.1">
    <property type="nucleotide sequence ID" value="NZ_CP041730.1"/>
</dbReference>
<dbReference type="GO" id="GO:0015628">
    <property type="term" value="P:protein secretion by the type II secretion system"/>
    <property type="evidence" value="ECO:0007669"/>
    <property type="project" value="InterPro"/>
</dbReference>
<dbReference type="AlphaFoldDB" id="A0A516SB96"/>
<name>A0A516SB96_9NEIS</name>
<dbReference type="PROSITE" id="PS00409">
    <property type="entry name" value="PROKAR_NTER_METHYL"/>
    <property type="match status" value="1"/>
</dbReference>
<dbReference type="NCBIfam" id="TIGR02532">
    <property type="entry name" value="IV_pilin_GFxxxE"/>
    <property type="match status" value="1"/>
</dbReference>
<dbReference type="Pfam" id="PF07963">
    <property type="entry name" value="N_methyl"/>
    <property type="match status" value="1"/>
</dbReference>
<dbReference type="OrthoDB" id="9790526at2"/>
<dbReference type="EMBL" id="CP041730">
    <property type="protein sequence ID" value="QDQ25419.1"/>
    <property type="molecule type" value="Genomic_DNA"/>
</dbReference>
<dbReference type="SUPFAM" id="SSF54523">
    <property type="entry name" value="Pili subunits"/>
    <property type="match status" value="1"/>
</dbReference>
<sequence>MTWARGVRRHAGFTLIELLVTLTLLAILATAAMPLTQLNARRNKEQELKLALREIRSALDEYKRAGDDGRIEKVANGNGYPRNLQQLVDGVEDRKSAEKRRIFFLRRIPRDPFFPDASASAAATWGYRSYQSPADAPREGDDVYDVYPLSPETGLNGRPYREW</sequence>
<keyword evidence="4" id="KW-1185">Reference proteome</keyword>
<keyword evidence="1" id="KW-0488">Methylation</keyword>
<dbReference type="KEGG" id="cari:FNU76_03075"/>
<proteinExistence type="predicted"/>
<accession>A0A516SB96</accession>
<evidence type="ECO:0000256" key="2">
    <source>
        <dbReference type="SAM" id="MobiDB-lite"/>
    </source>
</evidence>
<protein>
    <submittedName>
        <fullName evidence="3">Type II secretion system protein</fullName>
    </submittedName>
</protein>
<evidence type="ECO:0000313" key="4">
    <source>
        <dbReference type="Proteomes" id="UP000317550"/>
    </source>
</evidence>
<evidence type="ECO:0000313" key="3">
    <source>
        <dbReference type="EMBL" id="QDQ25419.1"/>
    </source>
</evidence>
<evidence type="ECO:0000256" key="1">
    <source>
        <dbReference type="ARBA" id="ARBA00022481"/>
    </source>
</evidence>
<dbReference type="InterPro" id="IPR045584">
    <property type="entry name" value="Pilin-like"/>
</dbReference>